<gene>
    <name evidence="1" type="ORF">MPSI1_002812</name>
</gene>
<proteinExistence type="predicted"/>
<dbReference type="EMBL" id="CP118378">
    <property type="protein sequence ID" value="WFD44146.1"/>
    <property type="molecule type" value="Genomic_DNA"/>
</dbReference>
<reference evidence="1" key="1">
    <citation type="submission" date="2023-02" db="EMBL/GenBank/DDBJ databases">
        <title>Mating type loci evolution in Malassezia.</title>
        <authorList>
            <person name="Coelho M.A."/>
        </authorList>
    </citation>
    <scope>NUCLEOTIDE SEQUENCE</scope>
    <source>
        <strain evidence="1">CBS 14136</strain>
    </source>
</reference>
<protein>
    <submittedName>
        <fullName evidence="1">Uncharacterized protein</fullName>
    </submittedName>
</protein>
<evidence type="ECO:0000313" key="1">
    <source>
        <dbReference type="EMBL" id="WFD44146.1"/>
    </source>
</evidence>
<accession>A0AAF0JLG8</accession>
<dbReference type="Proteomes" id="UP001214628">
    <property type="component" value="Chromosome 4"/>
</dbReference>
<dbReference type="AlphaFoldDB" id="A0AAF0JLG8"/>
<organism evidence="1 2">
    <name type="scientific">Malassezia psittaci</name>
    <dbReference type="NCBI Taxonomy" id="1821823"/>
    <lineage>
        <taxon>Eukaryota</taxon>
        <taxon>Fungi</taxon>
        <taxon>Dikarya</taxon>
        <taxon>Basidiomycota</taxon>
        <taxon>Ustilaginomycotina</taxon>
        <taxon>Malasseziomycetes</taxon>
        <taxon>Malasseziales</taxon>
        <taxon>Malasseziaceae</taxon>
        <taxon>Malassezia</taxon>
    </lineage>
</organism>
<evidence type="ECO:0000313" key="2">
    <source>
        <dbReference type="Proteomes" id="UP001214628"/>
    </source>
</evidence>
<keyword evidence="2" id="KW-1185">Reference proteome</keyword>
<sequence length="532" mass="60061">MLVADRIGHVCWPGMRQERCISSTRLIVSPASLTPKASAYPIAYPPDVRAQREEKSRLLEDIEAKLKSSSNPIPQDVLSWYLERVKESRTRLTSGSASSSEALLALMKLARKRRDVSTLQKLRANLLSSEQDSLTSLLARDSVQHTAKSLLSQLDNMLFSLAAQQERWSSMLAIVTSSHTQRWSPYMCRALLRTDGALEMIAAQTRRMNPKTNLSEREADSRHTLWTMFKKQFGLIFQESLNKRCNSQNSAAVPKPIPSWIFAAILNLYARSGQASQAVSLTQLYLAALTKKKSPDSSNPNSIVLSRRPCFLVGDTQDTIPGHVLLNLLLSAFIKGKDISGAIQLFHHLTKVPLPADIIDAKQVFLFPATTLEPDMKSVLLTMDAILAADVKHTGTTLLSFLQAVENNYGLLASSDPRTHPLIFDCRPFIKIWEYAIQANDQVLARRTLRYYQGCLRREQRWYIDHHKLASKNWKQTPNQFRLLNYLDKTMHKLRSQRWIHISHAKALRGLALKAMLLQRPTSEIPAKTGIS</sequence>
<name>A0AAF0JLG8_9BASI</name>